<keyword evidence="3" id="KW-1003">Cell membrane</keyword>
<feature type="transmembrane region" description="Helical" evidence="9">
    <location>
        <begin position="248"/>
        <end position="268"/>
    </location>
</feature>
<comment type="subcellular location">
    <subcellularLocation>
        <location evidence="1">Cell membrane</location>
        <topology evidence="1">Multi-pass membrane protein</topology>
    </subcellularLocation>
</comment>
<organism evidence="10 11">
    <name type="scientific">Candidatus Desulfacyla euxinica</name>
    <dbReference type="NCBI Taxonomy" id="2841693"/>
    <lineage>
        <taxon>Bacteria</taxon>
        <taxon>Deltaproteobacteria</taxon>
        <taxon>Candidatus Desulfacyla</taxon>
    </lineage>
</organism>
<evidence type="ECO:0000256" key="5">
    <source>
        <dbReference type="ARBA" id="ARBA00022970"/>
    </source>
</evidence>
<feature type="transmembrane region" description="Helical" evidence="9">
    <location>
        <begin position="203"/>
        <end position="221"/>
    </location>
</feature>
<feature type="transmembrane region" description="Helical" evidence="9">
    <location>
        <begin position="36"/>
        <end position="55"/>
    </location>
</feature>
<dbReference type="Proteomes" id="UP000650524">
    <property type="component" value="Unassembled WGS sequence"/>
</dbReference>
<evidence type="ECO:0000256" key="3">
    <source>
        <dbReference type="ARBA" id="ARBA00022475"/>
    </source>
</evidence>
<accession>A0A8J6T5G8</accession>
<dbReference type="CDD" id="cd06582">
    <property type="entry name" value="TM_PBP1_LivH_like"/>
    <property type="match status" value="1"/>
</dbReference>
<feature type="transmembrane region" description="Helical" evidence="9">
    <location>
        <begin position="61"/>
        <end position="80"/>
    </location>
</feature>
<keyword evidence="7 9" id="KW-0472">Membrane</keyword>
<dbReference type="GO" id="GO:0022857">
    <property type="term" value="F:transmembrane transporter activity"/>
    <property type="evidence" value="ECO:0007669"/>
    <property type="project" value="InterPro"/>
</dbReference>
<feature type="transmembrane region" description="Helical" evidence="9">
    <location>
        <begin position="161"/>
        <end position="183"/>
    </location>
</feature>
<evidence type="ECO:0000256" key="4">
    <source>
        <dbReference type="ARBA" id="ARBA00022692"/>
    </source>
</evidence>
<evidence type="ECO:0000256" key="1">
    <source>
        <dbReference type="ARBA" id="ARBA00004651"/>
    </source>
</evidence>
<feature type="transmembrane region" description="Helical" evidence="9">
    <location>
        <begin position="119"/>
        <end position="140"/>
    </location>
</feature>
<dbReference type="InterPro" id="IPR052157">
    <property type="entry name" value="BCAA_transport_permease"/>
</dbReference>
<dbReference type="GO" id="GO:0005886">
    <property type="term" value="C:plasma membrane"/>
    <property type="evidence" value="ECO:0007669"/>
    <property type="project" value="UniProtKB-SubCell"/>
</dbReference>
<comment type="similarity">
    <text evidence="8">Belongs to the binding-protein-dependent transport system permease family. LivHM subfamily.</text>
</comment>
<name>A0A8J6T5G8_9DELT</name>
<evidence type="ECO:0000256" key="9">
    <source>
        <dbReference type="SAM" id="Phobius"/>
    </source>
</evidence>
<evidence type="ECO:0000256" key="7">
    <source>
        <dbReference type="ARBA" id="ARBA00023136"/>
    </source>
</evidence>
<dbReference type="EMBL" id="JACNJD010000295">
    <property type="protein sequence ID" value="MBC8178627.1"/>
    <property type="molecule type" value="Genomic_DNA"/>
</dbReference>
<evidence type="ECO:0000313" key="10">
    <source>
        <dbReference type="EMBL" id="MBC8178627.1"/>
    </source>
</evidence>
<proteinExistence type="inferred from homology"/>
<reference evidence="10 11" key="1">
    <citation type="submission" date="2020-08" db="EMBL/GenBank/DDBJ databases">
        <title>Bridging the membrane lipid divide: bacteria of the FCB group superphylum have the potential to synthesize archaeal ether lipids.</title>
        <authorList>
            <person name="Villanueva L."/>
            <person name="Von Meijenfeldt F.A.B."/>
            <person name="Westbye A.B."/>
            <person name="Yadav S."/>
            <person name="Hopmans E.C."/>
            <person name="Dutilh B.E."/>
            <person name="Sinninghe Damste J.S."/>
        </authorList>
    </citation>
    <scope>NUCLEOTIDE SEQUENCE [LARGE SCALE GENOMIC DNA]</scope>
    <source>
        <strain evidence="10">NIOZ-UU27</strain>
    </source>
</reference>
<dbReference type="GO" id="GO:0006865">
    <property type="term" value="P:amino acid transport"/>
    <property type="evidence" value="ECO:0007669"/>
    <property type="project" value="UniProtKB-KW"/>
</dbReference>
<evidence type="ECO:0000256" key="2">
    <source>
        <dbReference type="ARBA" id="ARBA00022448"/>
    </source>
</evidence>
<evidence type="ECO:0000256" key="6">
    <source>
        <dbReference type="ARBA" id="ARBA00022989"/>
    </source>
</evidence>
<dbReference type="PANTHER" id="PTHR11795:SF451">
    <property type="entry name" value="ABC TRANSPORTER PERMEASE PROTEIN"/>
    <property type="match status" value="1"/>
</dbReference>
<feature type="transmembrane region" description="Helical" evidence="9">
    <location>
        <begin position="12"/>
        <end position="29"/>
    </location>
</feature>
<keyword evidence="2" id="KW-0813">Transport</keyword>
<protein>
    <submittedName>
        <fullName evidence="10">Branched-chain amino acid ABC transporter permease</fullName>
    </submittedName>
</protein>
<gene>
    <name evidence="10" type="ORF">H8E19_14575</name>
</gene>
<dbReference type="PANTHER" id="PTHR11795">
    <property type="entry name" value="BRANCHED-CHAIN AMINO ACID TRANSPORT SYSTEM PERMEASE PROTEIN LIVH"/>
    <property type="match status" value="1"/>
</dbReference>
<evidence type="ECO:0000256" key="8">
    <source>
        <dbReference type="ARBA" id="ARBA00037998"/>
    </source>
</evidence>
<evidence type="ECO:0000313" key="11">
    <source>
        <dbReference type="Proteomes" id="UP000650524"/>
    </source>
</evidence>
<sequence length="355" mass="38633">MIDLIQTLGSGILVGLVYALLGLCIVIIFKASEAFNFAIGEFLILGSFLFYVLFFNETLPWHRALPLGVLIFLFFSYVFFFDIRARFVIAIPSGLVAGFLIFCVLFFGLNLSSLVSSSLLRFIIALPMGLLAAGFVGSMVERITIKPLLGRSPISMTIITLGLGFFLRGCIQLIWGSHAYPFFLDLPDITMEMGDFLFLSDPIWAGILSLLTFGLVIVFLFRSRWGLAIRATSEDQAKAMAFGINSRFILLIVWAISALCIAVAGIMISNFGALQVGMGYVGLRAIPVVLIGGMDSIGGALIGGIIVGVCESLAGTYIEPMGLIGFKDVAPYILLLIVLFIRPYGLFGTVRIERV</sequence>
<keyword evidence="6 9" id="KW-1133">Transmembrane helix</keyword>
<dbReference type="InterPro" id="IPR001851">
    <property type="entry name" value="ABC_transp_permease"/>
</dbReference>
<dbReference type="Pfam" id="PF02653">
    <property type="entry name" value="BPD_transp_2"/>
    <property type="match status" value="1"/>
</dbReference>
<comment type="caution">
    <text evidence="10">The sequence shown here is derived from an EMBL/GenBank/DDBJ whole genome shotgun (WGS) entry which is preliminary data.</text>
</comment>
<feature type="transmembrane region" description="Helical" evidence="9">
    <location>
        <begin position="87"/>
        <end position="107"/>
    </location>
</feature>
<keyword evidence="5" id="KW-0029">Amino-acid transport</keyword>
<dbReference type="AlphaFoldDB" id="A0A8J6T5G8"/>
<keyword evidence="4 9" id="KW-0812">Transmembrane</keyword>
<feature type="transmembrane region" description="Helical" evidence="9">
    <location>
        <begin position="330"/>
        <end position="350"/>
    </location>
</feature>